<dbReference type="GO" id="GO:0016765">
    <property type="term" value="F:transferase activity, transferring alkyl or aryl (other than methyl) groups"/>
    <property type="evidence" value="ECO:0007669"/>
    <property type="project" value="UniProtKB-ARBA"/>
</dbReference>
<dbReference type="InterPro" id="IPR001926">
    <property type="entry name" value="TrpB-like_PALP"/>
</dbReference>
<dbReference type="Pfam" id="PF00291">
    <property type="entry name" value="PALP"/>
    <property type="match status" value="1"/>
</dbReference>
<keyword evidence="2" id="KW-0663">Pyridoxal phosphate</keyword>
<dbReference type="CDD" id="cd01561">
    <property type="entry name" value="CBS_like"/>
    <property type="match status" value="1"/>
</dbReference>
<evidence type="ECO:0000256" key="1">
    <source>
        <dbReference type="ARBA" id="ARBA00001933"/>
    </source>
</evidence>
<proteinExistence type="predicted"/>
<evidence type="ECO:0000313" key="4">
    <source>
        <dbReference type="EMBL" id="EGJ30233.1"/>
    </source>
</evidence>
<dbReference type="EMBL" id="GL890956">
    <property type="protein sequence ID" value="EGJ30233.1"/>
    <property type="molecule type" value="Genomic_DNA"/>
</dbReference>
<dbReference type="GO" id="GO:0006535">
    <property type="term" value="P:cysteine biosynthetic process from serine"/>
    <property type="evidence" value="ECO:0007669"/>
    <property type="project" value="InterPro"/>
</dbReference>
<dbReference type="PROSITE" id="PS00901">
    <property type="entry name" value="CYS_SYNTHASE"/>
    <property type="match status" value="1"/>
</dbReference>
<name>F4XYU2_9CYAN</name>
<dbReference type="InterPro" id="IPR036052">
    <property type="entry name" value="TrpB-like_PALP_sf"/>
</dbReference>
<dbReference type="PANTHER" id="PTHR10314">
    <property type="entry name" value="CYSTATHIONINE BETA-SYNTHASE"/>
    <property type="match status" value="1"/>
</dbReference>
<sequence length="348" mass="38584">MVSKLTQNHEVQQMDKMHTQVFNNIFETIGHTPIVSLQHRLLPEGKTLYLKLEQFNPTLSIKDRTALGLIQAALETGKLKPKGTVVESTSGNLGKALAMLGAAMDFKVIIVVDPKVSTKNLNLYRAYGAQVEMVTTPDEHGGYQQARIARVKEIIKHHPNAYWPNQYDNPDNPAFHCNHTALEISHLDFDLLVGAVSTGGHLSGIARWFKNNHPSVQVLACDVEGSAIFGTPFKPYLVNGIGLGWCAQNTDFSVFDYRCQISDQEAISMCHLLAQETGILLGGSGGVLVSAALTYLYRLHIRSALAVIPDTGVNYLDQIYDKDWLSDKNVKLLTFPEIMDKIRERDLA</sequence>
<comment type="cofactor">
    <cofactor evidence="1">
        <name>pyridoxal 5'-phosphate</name>
        <dbReference type="ChEBI" id="CHEBI:597326"/>
    </cofactor>
</comment>
<dbReference type="HOGENOM" id="CLU_021018_1_0_3"/>
<dbReference type="InterPro" id="IPR001216">
    <property type="entry name" value="P-phosphate_BS"/>
</dbReference>
<protein>
    <submittedName>
        <fullName evidence="4">Cysteine synthase</fullName>
    </submittedName>
</protein>
<dbReference type="Gene3D" id="3.40.50.1100">
    <property type="match status" value="2"/>
</dbReference>
<dbReference type="SUPFAM" id="SSF53686">
    <property type="entry name" value="Tryptophan synthase beta subunit-like PLP-dependent enzymes"/>
    <property type="match status" value="1"/>
</dbReference>
<accession>F4XYU2</accession>
<gene>
    <name evidence="4" type="ORF">LYNGBM3L_53490</name>
</gene>
<organism evidence="4 5">
    <name type="scientific">Moorena producens 3L</name>
    <dbReference type="NCBI Taxonomy" id="489825"/>
    <lineage>
        <taxon>Bacteria</taxon>
        <taxon>Bacillati</taxon>
        <taxon>Cyanobacteriota</taxon>
        <taxon>Cyanophyceae</taxon>
        <taxon>Coleofasciculales</taxon>
        <taxon>Coleofasciculaceae</taxon>
        <taxon>Moorena</taxon>
    </lineage>
</organism>
<feature type="domain" description="Tryptophan synthase beta chain-like PALP" evidence="3">
    <location>
        <begin position="26"/>
        <end position="304"/>
    </location>
</feature>
<evidence type="ECO:0000256" key="2">
    <source>
        <dbReference type="ARBA" id="ARBA00022898"/>
    </source>
</evidence>
<evidence type="ECO:0000259" key="3">
    <source>
        <dbReference type="Pfam" id="PF00291"/>
    </source>
</evidence>
<dbReference type="Proteomes" id="UP000003959">
    <property type="component" value="Unassembled WGS sequence"/>
</dbReference>
<keyword evidence="5" id="KW-1185">Reference proteome</keyword>
<dbReference type="AlphaFoldDB" id="F4XYU2"/>
<dbReference type="eggNOG" id="COG0031">
    <property type="taxonomic scope" value="Bacteria"/>
</dbReference>
<reference evidence="5" key="1">
    <citation type="journal article" date="2011" name="Proc. Natl. Acad. Sci. U.S.A.">
        <title>Genomic insights into the physiology and ecology of the marine filamentous cyanobacterium Lyngbya majuscula.</title>
        <authorList>
            <person name="Jones A.C."/>
            <person name="Monroe E.A."/>
            <person name="Podell S."/>
            <person name="Hess W.R."/>
            <person name="Klages S."/>
            <person name="Esquenazi E."/>
            <person name="Niessen S."/>
            <person name="Hoover H."/>
            <person name="Rothmann M."/>
            <person name="Lasken R.S."/>
            <person name="Yates J.R.III."/>
            <person name="Reinhardt R."/>
            <person name="Kube M."/>
            <person name="Burkart M.D."/>
            <person name="Allen E.E."/>
            <person name="Dorrestein P.C."/>
            <person name="Gerwick W.H."/>
            <person name="Gerwick L."/>
        </authorList>
    </citation>
    <scope>NUCLEOTIDE SEQUENCE [LARGE SCALE GENOMIC DNA]</scope>
    <source>
        <strain evidence="5">3L</strain>
    </source>
</reference>
<dbReference type="InterPro" id="IPR050214">
    <property type="entry name" value="Cys_Synth/Cystath_Beta-Synth"/>
</dbReference>
<evidence type="ECO:0000313" key="5">
    <source>
        <dbReference type="Proteomes" id="UP000003959"/>
    </source>
</evidence>